<evidence type="ECO:0000313" key="1">
    <source>
        <dbReference type="EMBL" id="OXA87271.1"/>
    </source>
</evidence>
<dbReference type="Pfam" id="PF14054">
    <property type="entry name" value="DUF4249"/>
    <property type="match status" value="1"/>
</dbReference>
<dbReference type="PROSITE" id="PS51257">
    <property type="entry name" value="PROKAR_LIPOPROTEIN"/>
    <property type="match status" value="1"/>
</dbReference>
<gene>
    <name evidence="1" type="ORF">B0A66_16800</name>
</gene>
<accession>A0A226H0S9</accession>
<organism evidence="1 2">
    <name type="scientific">Flavobacterium hercynium</name>
    <dbReference type="NCBI Taxonomy" id="387094"/>
    <lineage>
        <taxon>Bacteria</taxon>
        <taxon>Pseudomonadati</taxon>
        <taxon>Bacteroidota</taxon>
        <taxon>Flavobacteriia</taxon>
        <taxon>Flavobacteriales</taxon>
        <taxon>Flavobacteriaceae</taxon>
        <taxon>Flavobacterium</taxon>
    </lineage>
</organism>
<protein>
    <recommendedName>
        <fullName evidence="3">DUF4249 domain-containing protein</fullName>
    </recommendedName>
</protein>
<dbReference type="EMBL" id="MUGW01000036">
    <property type="protein sequence ID" value="OXA87271.1"/>
    <property type="molecule type" value="Genomic_DNA"/>
</dbReference>
<dbReference type="RefSeq" id="WP_089051012.1">
    <property type="nucleotide sequence ID" value="NZ_FXTV01000006.1"/>
</dbReference>
<proteinExistence type="predicted"/>
<dbReference type="AlphaFoldDB" id="A0A226H0S9"/>
<reference evidence="1 2" key="1">
    <citation type="submission" date="2016-11" db="EMBL/GenBank/DDBJ databases">
        <title>Whole genomes of Flavobacteriaceae.</title>
        <authorList>
            <person name="Stine C."/>
            <person name="Li C."/>
            <person name="Tadesse D."/>
        </authorList>
    </citation>
    <scope>NUCLEOTIDE SEQUENCE [LARGE SCALE GENOMIC DNA]</scope>
    <source>
        <strain evidence="1 2">DSM 18292</strain>
    </source>
</reference>
<dbReference type="OrthoDB" id="1430047at2"/>
<evidence type="ECO:0000313" key="2">
    <source>
        <dbReference type="Proteomes" id="UP000198345"/>
    </source>
</evidence>
<dbReference type="InterPro" id="IPR025345">
    <property type="entry name" value="DUF4249"/>
</dbReference>
<dbReference type="Proteomes" id="UP000198345">
    <property type="component" value="Unassembled WGS sequence"/>
</dbReference>
<name>A0A226H0S9_9FLAO</name>
<keyword evidence="2" id="KW-1185">Reference proteome</keyword>
<comment type="caution">
    <text evidence="1">The sequence shown here is derived from an EMBL/GenBank/DDBJ whole genome shotgun (WGS) entry which is preliminary data.</text>
</comment>
<sequence>MKNITFLIVFLTSLFLTSCEDVIDVNLETAAPKLVIEASINWEKGTSGEEQIIKLSTTTGYFDKVIPKVSGAVVFITNSLNEQFDFVEIPLTGQYVCSNFEPVIDEKYTLTVINNGNTYTSTETLQAVTPITRIEQNNNGGLLGDEIEVKAFFNDPADQDNFYMFTHKYSNKILDDVYVIEDKFNQGSELSSNSDNADLETGVEVQITHTGISERYYNYIRTFLSTTDTGGGPFQSPPVKLKGNIVNTTDKNNYPLGYFSIGETKTVTYIIE</sequence>
<evidence type="ECO:0008006" key="3">
    <source>
        <dbReference type="Google" id="ProtNLM"/>
    </source>
</evidence>